<dbReference type="SUPFAM" id="SSF48452">
    <property type="entry name" value="TPR-like"/>
    <property type="match status" value="2"/>
</dbReference>
<dbReference type="EMBL" id="CP037968">
    <property type="protein sequence ID" value="QYZ78078.1"/>
    <property type="molecule type" value="Genomic_DNA"/>
</dbReference>
<dbReference type="KEGG" id="mfk:E2N92_00845"/>
<dbReference type="SUPFAM" id="SSF52200">
    <property type="entry name" value="Toll/Interleukin receptor TIR domain"/>
    <property type="match status" value="1"/>
</dbReference>
<accession>A0A8G1A080</accession>
<dbReference type="PROSITE" id="PS50104">
    <property type="entry name" value="TIR"/>
    <property type="match status" value="1"/>
</dbReference>
<dbReference type="PANTHER" id="PTHR10098">
    <property type="entry name" value="RAPSYN-RELATED"/>
    <property type="match status" value="1"/>
</dbReference>
<name>A0A8G1A080_9EURY</name>
<reference evidence="3" key="2">
    <citation type="submission" date="2019-03" db="EMBL/GenBank/DDBJ databases">
        <authorList>
            <person name="Chen S.-C."/>
            <person name="Wu S.-Y."/>
            <person name="Lai M.-C."/>
        </authorList>
    </citation>
    <scope>NUCLEOTIDE SEQUENCE</scope>
    <source>
        <strain evidence="3">ML15</strain>
    </source>
</reference>
<dbReference type="InterPro" id="IPR035897">
    <property type="entry name" value="Toll_tir_struct_dom_sf"/>
</dbReference>
<dbReference type="Proteomes" id="UP000826709">
    <property type="component" value="Chromosome"/>
</dbReference>
<keyword evidence="1" id="KW-0812">Transmembrane</keyword>
<keyword evidence="1" id="KW-1133">Transmembrane helix</keyword>
<keyword evidence="4" id="KW-1185">Reference proteome</keyword>
<dbReference type="Gene3D" id="1.25.40.10">
    <property type="entry name" value="Tetratricopeptide repeat domain"/>
    <property type="match status" value="2"/>
</dbReference>
<evidence type="ECO:0000313" key="4">
    <source>
        <dbReference type="Proteomes" id="UP000826709"/>
    </source>
</evidence>
<dbReference type="SMART" id="SM00255">
    <property type="entry name" value="TIR"/>
    <property type="match status" value="1"/>
</dbReference>
<protein>
    <submittedName>
        <fullName evidence="3">Toll/interleukin-1 receptor domain-containing protein</fullName>
    </submittedName>
</protein>
<dbReference type="InterPro" id="IPR019734">
    <property type="entry name" value="TPR_rpt"/>
</dbReference>
<feature type="domain" description="TIR" evidence="2">
    <location>
        <begin position="1"/>
        <end position="132"/>
    </location>
</feature>
<keyword evidence="1" id="KW-0472">Membrane</keyword>
<dbReference type="OrthoDB" id="118149at2157"/>
<organism evidence="3 4">
    <name type="scientific">Methanofollis formosanus</name>
    <dbReference type="NCBI Taxonomy" id="299308"/>
    <lineage>
        <taxon>Archaea</taxon>
        <taxon>Methanobacteriati</taxon>
        <taxon>Methanobacteriota</taxon>
        <taxon>Stenosarchaea group</taxon>
        <taxon>Methanomicrobia</taxon>
        <taxon>Methanomicrobiales</taxon>
        <taxon>Methanomicrobiaceae</taxon>
        <taxon>Methanofollis</taxon>
    </lineage>
</organism>
<gene>
    <name evidence="3" type="ORF">E2N92_00845</name>
</gene>
<dbReference type="SMART" id="SM00028">
    <property type="entry name" value="TPR"/>
    <property type="match status" value="7"/>
</dbReference>
<keyword evidence="3" id="KW-0675">Receptor</keyword>
<dbReference type="Gene3D" id="3.40.50.10140">
    <property type="entry name" value="Toll/interleukin-1 receptor homology (TIR) domain"/>
    <property type="match status" value="1"/>
</dbReference>
<evidence type="ECO:0000256" key="1">
    <source>
        <dbReference type="SAM" id="Phobius"/>
    </source>
</evidence>
<dbReference type="InterPro" id="IPR000157">
    <property type="entry name" value="TIR_dom"/>
</dbReference>
<dbReference type="Pfam" id="PF13424">
    <property type="entry name" value="TPR_12"/>
    <property type="match status" value="1"/>
</dbReference>
<dbReference type="Pfam" id="PF13676">
    <property type="entry name" value="TIR_2"/>
    <property type="match status" value="1"/>
</dbReference>
<dbReference type="GO" id="GO:0007165">
    <property type="term" value="P:signal transduction"/>
    <property type="evidence" value="ECO:0007669"/>
    <property type="project" value="InterPro"/>
</dbReference>
<feature type="transmembrane region" description="Helical" evidence="1">
    <location>
        <begin position="176"/>
        <end position="196"/>
    </location>
</feature>
<dbReference type="AlphaFoldDB" id="A0A8G1A080"/>
<proteinExistence type="predicted"/>
<evidence type="ECO:0000313" key="3">
    <source>
        <dbReference type="EMBL" id="QYZ78078.1"/>
    </source>
</evidence>
<dbReference type="PANTHER" id="PTHR10098:SF108">
    <property type="entry name" value="TETRATRICOPEPTIDE REPEAT PROTEIN 28"/>
    <property type="match status" value="1"/>
</dbReference>
<evidence type="ECO:0000259" key="2">
    <source>
        <dbReference type="PROSITE" id="PS50104"/>
    </source>
</evidence>
<sequence>MPHDVFISYSSIDKAVADAVCHLLEERKIRCWIAPRDVPPGTPYARALVEAIGDAKAMVLIFSSNACNSEHVMRELEQASKRHVVVIPFRIEDAVPTPEMDYHISRIHWIDALTPPVEDHIHKLADHLANTLGIGEAPQSLPEEEAGRRAGKNYSGLRREPAGSTGLTGQRPVKTYYALALVAIVLLAGVVGLAIFSGDTNTNPPDSGGSTVTAGTNADAIAQAGTTDWEEVRDRGLDLFAQGDLDDALALFKEQEQICRKIGDNKGIADSLGNQGLTLARMGDLDGAMALYKGQERVCRETVDKAGLAKSLGNQGSILMARSNPDGAMELFQTQERYSRESGDQKCLAQSLDNQAQILLMKGDRNGAMALCTEAEEICRNSGDKAGLAASLGTQSLIECTRGNDDDALALCKEQEKISREIGDREELAKSLGNQAFILWKKEDYDGARALCTEQEKICREIQDARGRARSLGIQGLILLYSGENGALPLFKEQEQICRNIGDPQGEADAVGNQGVVLLNTGDPEGAMIEFKKHERLCKDLGYQEGLMYSLWNQAYLMAYERGDPGNALPLIEEAYRIASSCGMDTEAEMIQIKCEEIRALAGA</sequence>
<reference evidence="3" key="1">
    <citation type="journal article" date="2005" name="Int. J. Syst. Evol. Microbiol.">
        <title>Methanofollis formosanus sp. nov., isolated from a fish pond.</title>
        <authorList>
            <person name="Wu S.Y."/>
            <person name="Chen S.C."/>
            <person name="Lai M.C."/>
        </authorList>
    </citation>
    <scope>NUCLEOTIDE SEQUENCE</scope>
    <source>
        <strain evidence="3">ML15</strain>
    </source>
</reference>
<dbReference type="InterPro" id="IPR011990">
    <property type="entry name" value="TPR-like_helical_dom_sf"/>
</dbReference>
<dbReference type="RefSeq" id="WP_220681815.1">
    <property type="nucleotide sequence ID" value="NZ_CP037968.1"/>
</dbReference>